<name>A0A1D7QFC9_9SPHI</name>
<proteinExistence type="predicted"/>
<dbReference type="InterPro" id="IPR006141">
    <property type="entry name" value="Intein_N"/>
</dbReference>
<dbReference type="InterPro" id="IPR025460">
    <property type="entry name" value="DUF4280"/>
</dbReference>
<dbReference type="CDD" id="cd00081">
    <property type="entry name" value="Hint"/>
    <property type="match status" value="1"/>
</dbReference>
<evidence type="ECO:0000313" key="3">
    <source>
        <dbReference type="Proteomes" id="UP000094313"/>
    </source>
</evidence>
<dbReference type="InterPro" id="IPR003587">
    <property type="entry name" value="Hint_dom_N"/>
</dbReference>
<dbReference type="Pfam" id="PF07591">
    <property type="entry name" value="PT-HINT"/>
    <property type="match status" value="1"/>
</dbReference>
<dbReference type="OrthoDB" id="603864at2"/>
<dbReference type="InterPro" id="IPR030934">
    <property type="entry name" value="Intein_C"/>
</dbReference>
<sequence length="515" mass="56492">MPHELEYIVDQAVCHCDKGAAPAYFTGLANQNVKINGCKACTKADKLPMANIPSFGVCSVTQSACMPAPIDWTDTYKVKVKGEETLLFKSKLPCGVGGKIEFMTSGQVPVSPEDLKKMTEENSEKEEEDGLSWWDAAEMIPFVGGVIGMVRSGTKDPTDWLGLGLSAASLVLDVAGLFSFGAGNAASAAVKGGKLARVAVKAAKAMKSVKVGAKALAVGLAKHVDDIVKAGKVCVFACFPAGTLINTWSGNKNIEDIRVGDQVWSYDEETAEVNLKTVTATFENEVDATVEIRLEGENIETTAEHPFYTRNGWKEAADLSIDDELKLKSGDWKEIKEVRFSYQKTKVYNFEVEGWHTYFVGLLALLVHNAVVCLKALAAAGVKYAKNILNGQLFDKAMREAYEYVQIKLVNGKILDVLIPGKEIISHKFTQLSEIAEKTAFGYIDEIGKKYADIMTDSRKLADQISTRDLDKVLEIPPQVKEIPQEILTHAENARVEIREISGKALEEFNKMKFW</sequence>
<keyword evidence="3" id="KW-1185">Reference proteome</keyword>
<dbReference type="EMBL" id="CP017141">
    <property type="protein sequence ID" value="AOM77398.1"/>
    <property type="molecule type" value="Genomic_DNA"/>
</dbReference>
<dbReference type="GO" id="GO:0016539">
    <property type="term" value="P:intein-mediated protein splicing"/>
    <property type="evidence" value="ECO:0007669"/>
    <property type="project" value="InterPro"/>
</dbReference>
<dbReference type="RefSeq" id="WP_069379088.1">
    <property type="nucleotide sequence ID" value="NZ_CP017141.1"/>
</dbReference>
<dbReference type="PROSITE" id="PS50817">
    <property type="entry name" value="INTEIN_N_TER"/>
    <property type="match status" value="1"/>
</dbReference>
<organism evidence="2 3">
    <name type="scientific">Pedobacter steynii</name>
    <dbReference type="NCBI Taxonomy" id="430522"/>
    <lineage>
        <taxon>Bacteria</taxon>
        <taxon>Pseudomonadati</taxon>
        <taxon>Bacteroidota</taxon>
        <taxon>Sphingobacteriia</taxon>
        <taxon>Sphingobacteriales</taxon>
        <taxon>Sphingobacteriaceae</taxon>
        <taxon>Pedobacter</taxon>
    </lineage>
</organism>
<evidence type="ECO:0000313" key="2">
    <source>
        <dbReference type="EMBL" id="AOM77398.1"/>
    </source>
</evidence>
<dbReference type="AlphaFoldDB" id="A0A1D7QFC9"/>
<dbReference type="InterPro" id="IPR036844">
    <property type="entry name" value="Hint_dom_sf"/>
</dbReference>
<gene>
    <name evidence="2" type="ORF">BFS30_09600</name>
</gene>
<dbReference type="Pfam" id="PF14107">
    <property type="entry name" value="DUF4280"/>
    <property type="match status" value="1"/>
</dbReference>
<dbReference type="SMART" id="SM00306">
    <property type="entry name" value="HintN"/>
    <property type="match status" value="1"/>
</dbReference>
<dbReference type="Gene3D" id="2.170.16.10">
    <property type="entry name" value="Hedgehog/Intein (Hint) domain"/>
    <property type="match status" value="1"/>
</dbReference>
<reference evidence="2 3" key="1">
    <citation type="submission" date="2016-08" db="EMBL/GenBank/DDBJ databases">
        <authorList>
            <person name="Seilhamer J.J."/>
        </authorList>
    </citation>
    <scope>NUCLEOTIDE SEQUENCE [LARGE SCALE GENOMIC DNA]</scope>
    <source>
        <strain evidence="2 3">DX4</strain>
    </source>
</reference>
<dbReference type="KEGG" id="psty:BFS30_09600"/>
<dbReference type="PROSITE" id="PS50818">
    <property type="entry name" value="INTEIN_C_TER"/>
    <property type="match status" value="1"/>
</dbReference>
<accession>A0A1D7QFC9</accession>
<feature type="domain" description="Hint" evidence="1">
    <location>
        <begin position="236"/>
        <end position="329"/>
    </location>
</feature>
<evidence type="ECO:0000259" key="1">
    <source>
        <dbReference type="SMART" id="SM00306"/>
    </source>
</evidence>
<dbReference type="Proteomes" id="UP000094313">
    <property type="component" value="Chromosome"/>
</dbReference>
<protein>
    <recommendedName>
        <fullName evidence="1">Hint domain-containing protein</fullName>
    </recommendedName>
</protein>
<dbReference type="SUPFAM" id="SSF51294">
    <property type="entry name" value="Hedgehog/intein (Hint) domain"/>
    <property type="match status" value="1"/>
</dbReference>